<dbReference type="STRING" id="1220589.CD32_22745"/>
<protein>
    <submittedName>
        <fullName evidence="2">Uncharacterized protein</fullName>
    </submittedName>
</protein>
<keyword evidence="3" id="KW-1185">Reference proteome</keyword>
<dbReference type="EMBL" id="JPVP01000060">
    <property type="protein sequence ID" value="KGR82113.1"/>
    <property type="molecule type" value="Genomic_DNA"/>
</dbReference>
<name>A0A0A3IH14_9BACI</name>
<dbReference type="RefSeq" id="WP_036159310.1">
    <property type="nucleotide sequence ID" value="NZ_AVCX01000001.1"/>
</dbReference>
<organism evidence="2 3">
    <name type="scientific">Lysinibacillus odysseyi 34hs-1 = NBRC 100172</name>
    <dbReference type="NCBI Taxonomy" id="1220589"/>
    <lineage>
        <taxon>Bacteria</taxon>
        <taxon>Bacillati</taxon>
        <taxon>Bacillota</taxon>
        <taxon>Bacilli</taxon>
        <taxon>Bacillales</taxon>
        <taxon>Bacillaceae</taxon>
        <taxon>Lysinibacillus</taxon>
    </lineage>
</organism>
<evidence type="ECO:0000313" key="3">
    <source>
        <dbReference type="Proteomes" id="UP000030437"/>
    </source>
</evidence>
<feature type="transmembrane region" description="Helical" evidence="1">
    <location>
        <begin position="7"/>
        <end position="24"/>
    </location>
</feature>
<accession>A0A0A3IH14</accession>
<keyword evidence="1" id="KW-0472">Membrane</keyword>
<evidence type="ECO:0000313" key="2">
    <source>
        <dbReference type="EMBL" id="KGR82113.1"/>
    </source>
</evidence>
<comment type="caution">
    <text evidence="2">The sequence shown here is derived from an EMBL/GenBank/DDBJ whole genome shotgun (WGS) entry which is preliminary data.</text>
</comment>
<gene>
    <name evidence="2" type="ORF">CD32_22745</name>
</gene>
<sequence length="114" mass="13297">MKRWTPLVVLIVLLAAAGVYYYIIVDVQYNALEEFHDFPVPSEAVLDMERTNSKHYIWKKSTGTEVPLSYRIMLKKSGWQRIGGEGQIVFYEKGAHLIHVGFHREYLEIIKQID</sequence>
<dbReference type="eggNOG" id="ENOG5032XIS">
    <property type="taxonomic scope" value="Bacteria"/>
</dbReference>
<dbReference type="Proteomes" id="UP000030437">
    <property type="component" value="Unassembled WGS sequence"/>
</dbReference>
<evidence type="ECO:0000256" key="1">
    <source>
        <dbReference type="SAM" id="Phobius"/>
    </source>
</evidence>
<keyword evidence="1" id="KW-1133">Transmembrane helix</keyword>
<dbReference type="AlphaFoldDB" id="A0A0A3IH14"/>
<dbReference type="OrthoDB" id="2352996at2"/>
<reference evidence="2 3" key="1">
    <citation type="submission" date="2014-02" db="EMBL/GenBank/DDBJ databases">
        <title>Draft genome sequence of Lysinibacillus odysseyi NBRC 100172.</title>
        <authorList>
            <person name="Zhang F."/>
            <person name="Wang G."/>
            <person name="Zhang L."/>
        </authorList>
    </citation>
    <scope>NUCLEOTIDE SEQUENCE [LARGE SCALE GENOMIC DNA]</scope>
    <source>
        <strain evidence="2 3">NBRC 100172</strain>
    </source>
</reference>
<proteinExistence type="predicted"/>
<keyword evidence="1" id="KW-0812">Transmembrane</keyword>